<dbReference type="PROSITE" id="PS51257">
    <property type="entry name" value="PROKAR_LIPOPROTEIN"/>
    <property type="match status" value="1"/>
</dbReference>
<dbReference type="AlphaFoldDB" id="A0A7J5AI85"/>
<sequence>MKKTYLIKYCLISILTLFFASCSNDDDNNNNIDYGLSTGNFLPLAVNNSWKYTVENQSDSYTTKIISAIQFSGSTYYEFIGDGALDIGFDVTIKQFFGKKGATYLLKADESKIDFNGIIAKLESYEIPILRDDYEINKKWTGTLTPKFTFTGNGQSGTLPFKVDYKGENYYKGEITQNGIVYPNVIKTKVNITINANNQISTASEEYWFAENIGIIKSISISDQINRTTIIESFNLF</sequence>
<dbReference type="Proteomes" id="UP000490922">
    <property type="component" value="Unassembled WGS sequence"/>
</dbReference>
<keyword evidence="3" id="KW-1185">Reference proteome</keyword>
<gene>
    <name evidence="2" type="ORF">F6464_07175</name>
</gene>
<reference evidence="2 3" key="1">
    <citation type="submission" date="2019-09" db="EMBL/GenBank/DDBJ databases">
        <title>Flavobacterium sp. nov., isolated from glacier ice.</title>
        <authorList>
            <person name="Liu Q."/>
        </authorList>
    </citation>
    <scope>NUCLEOTIDE SEQUENCE [LARGE SCALE GENOMIC DNA]</scope>
    <source>
        <strain evidence="2 3">NBRC 112527</strain>
    </source>
</reference>
<proteinExistence type="predicted"/>
<dbReference type="EMBL" id="WAEM01000002">
    <property type="protein sequence ID" value="KAB1157118.1"/>
    <property type="molecule type" value="Genomic_DNA"/>
</dbReference>
<keyword evidence="1" id="KW-0732">Signal</keyword>
<evidence type="ECO:0000313" key="3">
    <source>
        <dbReference type="Proteomes" id="UP000490922"/>
    </source>
</evidence>
<evidence type="ECO:0000256" key="1">
    <source>
        <dbReference type="SAM" id="SignalP"/>
    </source>
</evidence>
<feature type="signal peptide" evidence="1">
    <location>
        <begin position="1"/>
        <end position="25"/>
    </location>
</feature>
<organism evidence="2 3">
    <name type="scientific">Flavobacterium luteum</name>
    <dbReference type="NCBI Taxonomy" id="2026654"/>
    <lineage>
        <taxon>Bacteria</taxon>
        <taxon>Pseudomonadati</taxon>
        <taxon>Bacteroidota</taxon>
        <taxon>Flavobacteriia</taxon>
        <taxon>Flavobacteriales</taxon>
        <taxon>Flavobacteriaceae</taxon>
        <taxon>Flavobacterium</taxon>
    </lineage>
</organism>
<dbReference type="RefSeq" id="WP_151107111.1">
    <property type="nucleotide sequence ID" value="NZ_WAEM01000002.1"/>
</dbReference>
<protein>
    <submittedName>
        <fullName evidence="2">Uncharacterized protein</fullName>
    </submittedName>
</protein>
<feature type="chain" id="PRO_5029783828" evidence="1">
    <location>
        <begin position="26"/>
        <end position="237"/>
    </location>
</feature>
<evidence type="ECO:0000313" key="2">
    <source>
        <dbReference type="EMBL" id="KAB1157118.1"/>
    </source>
</evidence>
<name>A0A7J5AI85_9FLAO</name>
<accession>A0A7J5AI85</accession>
<dbReference type="OrthoDB" id="705385at2"/>
<comment type="caution">
    <text evidence="2">The sequence shown here is derived from an EMBL/GenBank/DDBJ whole genome shotgun (WGS) entry which is preliminary data.</text>
</comment>